<evidence type="ECO:0000313" key="3">
    <source>
        <dbReference type="Proteomes" id="UP001600888"/>
    </source>
</evidence>
<sequence>MIRATSLPSLLAVVPFVAGAVLETRQGNATTIPSRVESGIATECKTCPYSLCTNQLAFDYGTEMTLTCWTYGDNIVDSNIWLRTTDGCYVTQWDIIEYEGDYTNTPGFPYCGDIPQVYTTGPSATVYYTECNIIPHTVEKQDHIKMYKPGVDLTLTCYTDEGDSILENSRWFKTLSNCYVPEAEIEYVDPGLDACGPIPFMETKMRDPDPEPVPEAGSFAAAAVQTRGPEPSPPRGNWKRWLYLTQIGGDSANCTSEANSNSTVQQLLPFGNYIVVQCATFGPNPEIDRQIYLLTDDFCWVNDNLADPQLIDSEIRSQRYPNCNEFVDTEV</sequence>
<dbReference type="Proteomes" id="UP001600888">
    <property type="component" value="Unassembled WGS sequence"/>
</dbReference>
<keyword evidence="1" id="KW-0732">Signal</keyword>
<evidence type="ECO:0000313" key="2">
    <source>
        <dbReference type="EMBL" id="KAL2276124.1"/>
    </source>
</evidence>
<keyword evidence="3" id="KW-1185">Reference proteome</keyword>
<protein>
    <recommendedName>
        <fullName evidence="4">Ig-like domain-containing protein</fullName>
    </recommendedName>
</protein>
<comment type="caution">
    <text evidence="2">The sequence shown here is derived from an EMBL/GenBank/DDBJ whole genome shotgun (WGS) entry which is preliminary data.</text>
</comment>
<name>A0ABR4E134_9PEZI</name>
<reference evidence="2 3" key="1">
    <citation type="submission" date="2024-03" db="EMBL/GenBank/DDBJ databases">
        <title>A high-quality draft genome sequence of Diaporthe vaccinii, a causative agent of upright dieback and viscid rot disease in cranberry plants.</title>
        <authorList>
            <person name="Sarrasin M."/>
            <person name="Lang B.F."/>
            <person name="Burger G."/>
        </authorList>
    </citation>
    <scope>NUCLEOTIDE SEQUENCE [LARGE SCALE GENOMIC DNA]</scope>
    <source>
        <strain evidence="2 3">IS7</strain>
    </source>
</reference>
<evidence type="ECO:0000256" key="1">
    <source>
        <dbReference type="SAM" id="SignalP"/>
    </source>
</evidence>
<accession>A0ABR4E134</accession>
<feature type="chain" id="PRO_5046540213" description="Ig-like domain-containing protein" evidence="1">
    <location>
        <begin position="20"/>
        <end position="331"/>
    </location>
</feature>
<proteinExistence type="predicted"/>
<evidence type="ECO:0008006" key="4">
    <source>
        <dbReference type="Google" id="ProtNLM"/>
    </source>
</evidence>
<feature type="signal peptide" evidence="1">
    <location>
        <begin position="1"/>
        <end position="19"/>
    </location>
</feature>
<organism evidence="2 3">
    <name type="scientific">Diaporthe vaccinii</name>
    <dbReference type="NCBI Taxonomy" id="105482"/>
    <lineage>
        <taxon>Eukaryota</taxon>
        <taxon>Fungi</taxon>
        <taxon>Dikarya</taxon>
        <taxon>Ascomycota</taxon>
        <taxon>Pezizomycotina</taxon>
        <taxon>Sordariomycetes</taxon>
        <taxon>Sordariomycetidae</taxon>
        <taxon>Diaporthales</taxon>
        <taxon>Diaporthaceae</taxon>
        <taxon>Diaporthe</taxon>
        <taxon>Diaporthe eres species complex</taxon>
    </lineage>
</organism>
<gene>
    <name evidence="2" type="ORF">FJTKL_01300</name>
</gene>
<dbReference type="EMBL" id="JBAWTH010000121">
    <property type="protein sequence ID" value="KAL2276124.1"/>
    <property type="molecule type" value="Genomic_DNA"/>
</dbReference>